<dbReference type="InterPro" id="IPR055194">
    <property type="entry name" value="UBR1-like_WH"/>
</dbReference>
<evidence type="ECO:0000313" key="13">
    <source>
        <dbReference type="EMBL" id="CAD9336479.1"/>
    </source>
</evidence>
<keyword evidence="5 10" id="KW-0863">Zinc-finger</keyword>
<dbReference type="EC" id="2.3.2.27" evidence="10"/>
<reference evidence="13" key="1">
    <citation type="submission" date="2021-01" db="EMBL/GenBank/DDBJ databases">
        <authorList>
            <person name="Corre E."/>
            <person name="Pelletier E."/>
            <person name="Niang G."/>
            <person name="Scheremetjew M."/>
            <person name="Finn R."/>
            <person name="Kale V."/>
            <person name="Holt S."/>
            <person name="Cochrane G."/>
            <person name="Meng A."/>
            <person name="Brown T."/>
            <person name="Cohen L."/>
        </authorList>
    </citation>
    <scope>NUCLEOTIDE SEQUENCE</scope>
    <source>
        <strain evidence="13">Pop2</strain>
    </source>
</reference>
<dbReference type="PANTHER" id="PTHR21497:SF24">
    <property type="entry name" value="E3 UBIQUITIN-PROTEIN LIGASE UBR1"/>
    <property type="match status" value="1"/>
</dbReference>
<comment type="similarity">
    <text evidence="8 10">Belongs to the E3 ubiquitin-protein ligase UBR1-like family.</text>
</comment>
<dbReference type="UniPathway" id="UPA00143"/>
<evidence type="ECO:0000256" key="5">
    <source>
        <dbReference type="ARBA" id="ARBA00022771"/>
    </source>
</evidence>
<evidence type="ECO:0000259" key="12">
    <source>
        <dbReference type="PROSITE" id="PS51157"/>
    </source>
</evidence>
<evidence type="ECO:0000256" key="4">
    <source>
        <dbReference type="ARBA" id="ARBA00022723"/>
    </source>
</evidence>
<dbReference type="Pfam" id="PF22960">
    <property type="entry name" value="WHD_UBR1"/>
    <property type="match status" value="1"/>
</dbReference>
<dbReference type="InterPro" id="IPR039164">
    <property type="entry name" value="UBR1-like"/>
</dbReference>
<evidence type="ECO:0000256" key="10">
    <source>
        <dbReference type="RuleBase" id="RU366018"/>
    </source>
</evidence>
<dbReference type="InterPro" id="IPR044046">
    <property type="entry name" value="E3_ligase_UBR-like_C"/>
</dbReference>
<dbReference type="PANTHER" id="PTHR21497">
    <property type="entry name" value="UBIQUITIN LIGASE E3 ALPHA-RELATED"/>
    <property type="match status" value="1"/>
</dbReference>
<proteinExistence type="inferred from homology"/>
<comment type="pathway">
    <text evidence="2 10">Protein modification; protein ubiquitination.</text>
</comment>
<evidence type="ECO:0000256" key="8">
    <source>
        <dbReference type="ARBA" id="ARBA00046341"/>
    </source>
</evidence>
<dbReference type="Pfam" id="PF02207">
    <property type="entry name" value="zf-UBR"/>
    <property type="match status" value="1"/>
</dbReference>
<evidence type="ECO:0000256" key="2">
    <source>
        <dbReference type="ARBA" id="ARBA00004906"/>
    </source>
</evidence>
<feature type="region of interest" description="Disordered" evidence="11">
    <location>
        <begin position="1426"/>
        <end position="1450"/>
    </location>
</feature>
<evidence type="ECO:0000256" key="6">
    <source>
        <dbReference type="ARBA" id="ARBA00022786"/>
    </source>
</evidence>
<feature type="compositionally biased region" description="Basic and acidic residues" evidence="11">
    <location>
        <begin position="1436"/>
        <end position="1450"/>
    </location>
</feature>
<dbReference type="InterPro" id="IPR003126">
    <property type="entry name" value="Znf_UBR"/>
</dbReference>
<keyword evidence="3 10" id="KW-0808">Transferase</keyword>
<dbReference type="EMBL" id="HBGN01022418">
    <property type="protein sequence ID" value="CAD9336479.1"/>
    <property type="molecule type" value="Transcribed_RNA"/>
</dbReference>
<comment type="function">
    <text evidence="10">Ubiquitin ligase protein which is a component of the N-end rule pathway. Recognizes and binds to proteins bearing specific N-terminal residues that are destabilizing according to the N-end rule, leading to their ubiquitination and subsequent degradation.</text>
</comment>
<dbReference type="GO" id="GO:0005737">
    <property type="term" value="C:cytoplasm"/>
    <property type="evidence" value="ECO:0007669"/>
    <property type="project" value="TreeGrafter"/>
</dbReference>
<dbReference type="Gene3D" id="2.10.110.30">
    <property type="match status" value="1"/>
</dbReference>
<gene>
    <name evidence="13" type="ORF">DBRI1063_LOCUS14296</name>
</gene>
<organism evidence="13">
    <name type="scientific">Ditylum brightwellii</name>
    <dbReference type="NCBI Taxonomy" id="49249"/>
    <lineage>
        <taxon>Eukaryota</taxon>
        <taxon>Sar</taxon>
        <taxon>Stramenopiles</taxon>
        <taxon>Ochrophyta</taxon>
        <taxon>Bacillariophyta</taxon>
        <taxon>Mediophyceae</taxon>
        <taxon>Lithodesmiophycidae</taxon>
        <taxon>Lithodesmiales</taxon>
        <taxon>Lithodesmiaceae</taxon>
        <taxon>Ditylum</taxon>
    </lineage>
</organism>
<keyword evidence="7 10" id="KW-0862">Zinc</keyword>
<accession>A0A7S1ZF23</accession>
<evidence type="ECO:0000256" key="7">
    <source>
        <dbReference type="ARBA" id="ARBA00022833"/>
    </source>
</evidence>
<dbReference type="FunFam" id="2.10.110.30:FF:000002">
    <property type="entry name" value="Putative e3 ubiquitin-protein ligase ubr3"/>
    <property type="match status" value="1"/>
</dbReference>
<dbReference type="GO" id="GO:0000151">
    <property type="term" value="C:ubiquitin ligase complex"/>
    <property type="evidence" value="ECO:0007669"/>
    <property type="project" value="TreeGrafter"/>
</dbReference>
<dbReference type="CDD" id="cd19673">
    <property type="entry name" value="UBR-box_UBR3"/>
    <property type="match status" value="1"/>
</dbReference>
<feature type="zinc finger region" description="UBR-type" evidence="9">
    <location>
        <begin position="192"/>
        <end position="263"/>
    </location>
</feature>
<dbReference type="Pfam" id="PF18995">
    <property type="entry name" value="PRT6_C"/>
    <property type="match status" value="1"/>
</dbReference>
<dbReference type="GO" id="GO:0016567">
    <property type="term" value="P:protein ubiquitination"/>
    <property type="evidence" value="ECO:0007669"/>
    <property type="project" value="UniProtKB-UniRule"/>
</dbReference>
<dbReference type="PROSITE" id="PS51157">
    <property type="entry name" value="ZF_UBR"/>
    <property type="match status" value="1"/>
</dbReference>
<evidence type="ECO:0000256" key="9">
    <source>
        <dbReference type="PROSITE-ProRule" id="PRU00508"/>
    </source>
</evidence>
<evidence type="ECO:0000256" key="1">
    <source>
        <dbReference type="ARBA" id="ARBA00000900"/>
    </source>
</evidence>
<keyword evidence="4 10" id="KW-0479">Metal-binding</keyword>
<keyword evidence="6 10" id="KW-0833">Ubl conjugation pathway</keyword>
<name>A0A7S1ZF23_9STRA</name>
<comment type="catalytic activity">
    <reaction evidence="1 10">
        <text>S-ubiquitinyl-[E2 ubiquitin-conjugating enzyme]-L-cysteine + [acceptor protein]-L-lysine = [E2 ubiquitin-conjugating enzyme]-L-cysteine + N(6)-ubiquitinyl-[acceptor protein]-L-lysine.</text>
        <dbReference type="EC" id="2.3.2.27"/>
    </reaction>
</comment>
<dbReference type="GO" id="GO:0071596">
    <property type="term" value="P:ubiquitin-dependent protein catabolic process via the N-end rule pathway"/>
    <property type="evidence" value="ECO:0007669"/>
    <property type="project" value="UniProtKB-UniRule"/>
</dbReference>
<evidence type="ECO:0000256" key="3">
    <source>
        <dbReference type="ARBA" id="ARBA00022679"/>
    </source>
</evidence>
<protein>
    <recommendedName>
        <fullName evidence="10">E3 ubiquitin-protein ligase</fullName>
        <ecNumber evidence="10">2.3.2.27</ecNumber>
    </recommendedName>
</protein>
<dbReference type="GO" id="GO:0008270">
    <property type="term" value="F:zinc ion binding"/>
    <property type="evidence" value="ECO:0007669"/>
    <property type="project" value="UniProtKB-UniRule"/>
</dbReference>
<dbReference type="GO" id="GO:0061630">
    <property type="term" value="F:ubiquitin protein ligase activity"/>
    <property type="evidence" value="ECO:0007669"/>
    <property type="project" value="UniProtKB-UniRule"/>
</dbReference>
<evidence type="ECO:0000256" key="11">
    <source>
        <dbReference type="SAM" id="MobiDB-lite"/>
    </source>
</evidence>
<dbReference type="SMART" id="SM00396">
    <property type="entry name" value="ZnF_UBR1"/>
    <property type="match status" value="1"/>
</dbReference>
<sequence length="2303" mass="256931">MSENNDNQMHASNGGDDVCKNEGRDFFTKEDRSSCSYDAAITVLCREYRISEQPLSSEKPTKPFPVLVTKSLVSATDYFFGHMSGSAFDEEEDIARTALYGDGSSLAMVDALRRLTPSSSDGLVNSSKDSLGRNIVSPLSLEKIEEETIRGLTEAALLLHSDENNVEDYPRHLTYASVLEFIRDLGAPIPRRVCQKAFRKNDIVWACRTCQTDRTCVLCNDCYTSSDHDGHDVVFYRAQSGGCCDCGDADAWDPKGFCPRHGAGATDEAIEMLGNSKAEGTRGVAEAIMDWIVRELLGGVESALHRVSGQENIIDPARHLGNIGRQQSGLYLVLHADDVSWSEDRSTALRELYTYSQVDPNRPSFVPPRNVFPHSEEVIFQIATLLFRSHGDLIMWGTNELIREAGHETAKLWKEGEEVATRQIGELMLHRSRLLNHRGLVCSIKTHSELLREGRVAAALEWLNAVAQSCDPLSLQVGSAVSGRLPPMLRCNLFLPRRIASAWNSLLLTLVAAPSFKGALAGAYVDAYSDVASEYARGIGSHHWSSYALSVQFLNRASYVKELAREKRLMETVVGAFLDMLRLAAKEIHSDSSSSDWSKTESLNDGKTGHSPRIQYIVNPLHTVLTQYRYHPILSDLRLILDVPGIARLVSLVPNATENCDGNKPLGHLSFLDSWIKTLSLCQNMDGQVWRSWGQTHVENEHQSWMGAYMLSVSLGDIFERLLAWEDDDPCPINIKNKSKEECLLSVSELTVYIMSTGLDTWQTSEMNSYKPTANIFDIPQPRRCPSSLPYSTVAVDYGSDLAMEALPVAQVRPFSFHIPLHRFVAVCLREVARRPNARVGTEKNKDVTNQVGKEDGIHLVLTSLLSSFGSQRLKRFLRGLVEFPVIVLSRVAQIRSGLWKRNGYCMSEQVGRYDEQEYCRSMKDADLMLLQFAIIAHQALHSFGSVDDTYVNDAGCAYITNLLLHRFGLFDFAGFDKSPNSDTTRYLEEVKQGLYQGEVRSNNSDALVLPWTYTPAKEPSSFLALLEQLLQLFIVLITELPSPYPRNRSEEAIQAKMRLRREVIHKLVSGPKLHSELTEVYLVLSKRDNNILSEEGKLANPDDAMGAALEEALSEVADRKASRGKGGAQQWELRRHAWSEYDPSFYHMSLKAHQIAAEKRPYFTDFGNPSATTAQDASTSIILPGYTSTPPPEPYAPHPPPSHLSFSRIRRDFTSDATVISLVYRTLHVHCHKAGNKAPEQIKVCLRGKDAYDRKAMSERVLAHTIQLLTLGAYAWQEQTSTKHWRSSGGGGKGSIFYHTKNTSPTISDWIRSTLLADPCDIMKSDWYSGEECSLLLLRRLAHDGGNVNGFAVQDAALRSGAMWLCKFAAEHSLDAAALLNEHSLTTVDESVTDSVETERERRIRMARERFERIEAANKMKINALVPSNEDSVDESGRNEDNKDVDEKSRLMKEKPQCPICYRSDENTANGQNCNLDTEASDGEENNNALAFCGYVQPSLVLKGGGGLPQCSGSQANHYGPSSYLNRLVGTHITICGHSLHSVCSNFHSKIGNHHDEFQCPMCKRLCNCLVPFVDIGVDWIDKNEEGAQNVAHDHRLDTLPDDSSIFLPPRSMHDFLSCTHWWDSCRVTQDTNITQIPAANSNSPISPFSHGATNVYRKLMDLIDGVSREADIKRLGEDQLMRDPGEFRYRVGEDMEDDTNNRAIWDNTIEWPPINSSRTSYEQRLSKEKLLSRLLLSVQAFTYTCCSEATEIRRRTGQECEDQERMYSKFGVYSVEFDGKLVVLPEPSSTEDDGHQPFRGRFGKLRHLALSIMVAASSISQEIVQNLLDLPVQEDISCVRKGTKQYPSVYPVLCGHILSHTVAVMFAACGKAWVQNDSVARTRMKSGESTSNDASDTSTGITIADTVFRDCEAFIGLGFLARVLQVFFGSIQQAAGASGSCKYHHLEKTLTKSMGGLPNRNIHYLSNDDEWQCECGLLVKIALSGQHDGPSFPDEKDATDYLTKEDIEQFIADASAEARKAGIEFLLDAAVALQVLAPGWSASNGMLHINGGNGVYNESTTKNVLSILMKYCRIEPIVKMLESPLVCEVVTGWYKALRTSMALSKRNKKNNLDYEKVFRTLDWPMPASTGKKNLIGQDLKLPTQLFTQGKYAENEVPLLGGVCTGEDCSVTDVHRTSIEMIPLSYTDLYAKLGTLCEFEQTALCMVCGQVLNACLDRECVEHTYQCGAGSGVFFLLQKCVVLITHNSREAYIQSPYVDSHGETSQYSGRPLNLDMDRYDILREMWCGHQIYERVISEQRGN</sequence>
<feature type="domain" description="UBR-type" evidence="12">
    <location>
        <begin position="192"/>
        <end position="263"/>
    </location>
</feature>